<reference evidence="3" key="1">
    <citation type="journal article" date="2009" name="Science">
        <title>The B73 maize genome: complexity, diversity, and dynamics.</title>
        <authorList>
            <person name="Schnable P.S."/>
            <person name="Ware D."/>
            <person name="Fulton R.S."/>
            <person name="Stein J.C."/>
            <person name="Wei F."/>
            <person name="Pasternak S."/>
            <person name="Liang C."/>
            <person name="Zhang J."/>
            <person name="Fulton L."/>
            <person name="Graves T.A."/>
            <person name="Minx P."/>
            <person name="Reily A.D."/>
            <person name="Courtney L."/>
            <person name="Kruchowski S.S."/>
            <person name="Tomlinson C."/>
            <person name="Strong C."/>
            <person name="Delehaunty K."/>
            <person name="Fronick C."/>
            <person name="Courtney B."/>
            <person name="Rock S.M."/>
            <person name="Belter E."/>
            <person name="Du F."/>
            <person name="Kim K."/>
            <person name="Abbott R.M."/>
            <person name="Cotton M."/>
            <person name="Levy A."/>
            <person name="Marchetto P."/>
            <person name="Ochoa K."/>
            <person name="Jackson S.M."/>
            <person name="Gillam B."/>
            <person name="Chen W."/>
            <person name="Yan L."/>
            <person name="Higginbotham J."/>
            <person name="Cardenas M."/>
            <person name="Waligorski J."/>
            <person name="Applebaum E."/>
            <person name="Phelps L."/>
            <person name="Falcone J."/>
            <person name="Kanchi K."/>
            <person name="Thane T."/>
            <person name="Scimone A."/>
            <person name="Thane N."/>
            <person name="Henke J."/>
            <person name="Wang T."/>
            <person name="Ruppert J."/>
            <person name="Shah N."/>
            <person name="Rotter K."/>
            <person name="Hodges J."/>
            <person name="Ingenthron E."/>
            <person name="Cordes M."/>
            <person name="Kohlberg S."/>
            <person name="Sgro J."/>
            <person name="Delgado B."/>
            <person name="Mead K."/>
            <person name="Chinwalla A."/>
            <person name="Leonard S."/>
            <person name="Crouse K."/>
            <person name="Collura K."/>
            <person name="Kudrna D."/>
            <person name="Currie J."/>
            <person name="He R."/>
            <person name="Angelova A."/>
            <person name="Rajasekar S."/>
            <person name="Mueller T."/>
            <person name="Lomeli R."/>
            <person name="Scara G."/>
            <person name="Ko A."/>
            <person name="Delaney K."/>
            <person name="Wissotski M."/>
            <person name="Lopez G."/>
            <person name="Campos D."/>
            <person name="Braidotti M."/>
            <person name="Ashley E."/>
            <person name="Golser W."/>
            <person name="Kim H."/>
            <person name="Lee S."/>
            <person name="Lin J."/>
            <person name="Dujmic Z."/>
            <person name="Kim W."/>
            <person name="Talag J."/>
            <person name="Zuccolo A."/>
            <person name="Fan C."/>
            <person name="Sebastian A."/>
            <person name="Kramer M."/>
            <person name="Spiegel L."/>
            <person name="Nascimento L."/>
            <person name="Zutavern T."/>
            <person name="Miller B."/>
            <person name="Ambroise C."/>
            <person name="Muller S."/>
            <person name="Spooner W."/>
            <person name="Narechania A."/>
            <person name="Ren L."/>
            <person name="Wei S."/>
            <person name="Kumari S."/>
            <person name="Faga B."/>
            <person name="Levy M.J."/>
            <person name="McMahan L."/>
            <person name="Van Buren P."/>
            <person name="Vaughn M.W."/>
            <person name="Ying K."/>
            <person name="Yeh C.-T."/>
            <person name="Emrich S.J."/>
            <person name="Jia Y."/>
            <person name="Kalyanaraman A."/>
            <person name="Hsia A.-P."/>
            <person name="Barbazuk W.B."/>
            <person name="Baucom R.S."/>
            <person name="Brutnell T.P."/>
            <person name="Carpita N.C."/>
            <person name="Chaparro C."/>
            <person name="Chia J.-M."/>
            <person name="Deragon J.-M."/>
            <person name="Estill J.C."/>
            <person name="Fu Y."/>
            <person name="Jeddeloh J.A."/>
            <person name="Han Y."/>
            <person name="Lee H."/>
            <person name="Li P."/>
            <person name="Lisch D.R."/>
            <person name="Liu S."/>
            <person name="Liu Z."/>
            <person name="Nagel D.H."/>
            <person name="McCann M.C."/>
            <person name="SanMiguel P."/>
            <person name="Myers A.M."/>
            <person name="Nettleton D."/>
            <person name="Nguyen J."/>
            <person name="Penning B.W."/>
            <person name="Ponnala L."/>
            <person name="Schneider K.L."/>
            <person name="Schwartz D.C."/>
            <person name="Sharma A."/>
            <person name="Soderlund C."/>
            <person name="Springer N.M."/>
            <person name="Sun Q."/>
            <person name="Wang H."/>
            <person name="Waterman M."/>
            <person name="Westerman R."/>
            <person name="Wolfgruber T.K."/>
            <person name="Yang L."/>
            <person name="Yu Y."/>
            <person name="Zhang L."/>
            <person name="Zhou S."/>
            <person name="Zhu Q."/>
            <person name="Bennetzen J.L."/>
            <person name="Dawe R.K."/>
            <person name="Jiang J."/>
            <person name="Jiang N."/>
            <person name="Presting G.G."/>
            <person name="Wessler S.R."/>
            <person name="Aluru S."/>
            <person name="Martienssen R.A."/>
            <person name="Clifton S.W."/>
            <person name="McCombie W.R."/>
            <person name="Wing R.A."/>
            <person name="Wilson R.K."/>
        </authorList>
    </citation>
    <scope>NUCLEOTIDE SEQUENCE [LARGE SCALE GENOMIC DNA]</scope>
    <source>
        <strain evidence="3">cv. B73</strain>
    </source>
</reference>
<feature type="region of interest" description="Disordered" evidence="1">
    <location>
        <begin position="78"/>
        <end position="111"/>
    </location>
</feature>
<organism evidence="2 3">
    <name type="scientific">Zea mays</name>
    <name type="common">Maize</name>
    <dbReference type="NCBI Taxonomy" id="4577"/>
    <lineage>
        <taxon>Eukaryota</taxon>
        <taxon>Viridiplantae</taxon>
        <taxon>Streptophyta</taxon>
        <taxon>Embryophyta</taxon>
        <taxon>Tracheophyta</taxon>
        <taxon>Spermatophyta</taxon>
        <taxon>Magnoliopsida</taxon>
        <taxon>Liliopsida</taxon>
        <taxon>Poales</taxon>
        <taxon>Poaceae</taxon>
        <taxon>PACMAD clade</taxon>
        <taxon>Panicoideae</taxon>
        <taxon>Andropogonodae</taxon>
        <taxon>Andropogoneae</taxon>
        <taxon>Tripsacinae</taxon>
        <taxon>Zea</taxon>
    </lineage>
</organism>
<keyword evidence="3" id="KW-1185">Reference proteome</keyword>
<dbReference type="Gramene" id="Zm00001eb363010_T001">
    <property type="protein sequence ID" value="Zm00001eb363010_P001"/>
    <property type="gene ID" value="Zm00001eb363010"/>
</dbReference>
<dbReference type="Proteomes" id="UP000007305">
    <property type="component" value="Chromosome 8"/>
</dbReference>
<proteinExistence type="predicted"/>
<dbReference type="InParanoid" id="A0A804QXR5"/>
<sequence>MGSSRSGPTQQPAAELGVCCEDSGVVLLCAIEEDAPDIRVPRDIRTSGSASSFPGITRRKERLEGWVRFVCERRMREGTTMPLTSGSHTAGHKVHAQKQAAATVPLGRNGE</sequence>
<protein>
    <submittedName>
        <fullName evidence="2">Uncharacterized protein</fullName>
    </submittedName>
</protein>
<evidence type="ECO:0000256" key="1">
    <source>
        <dbReference type="SAM" id="MobiDB-lite"/>
    </source>
</evidence>
<reference evidence="2" key="3">
    <citation type="submission" date="2021-05" db="UniProtKB">
        <authorList>
            <consortium name="EnsemblPlants"/>
        </authorList>
    </citation>
    <scope>IDENTIFICATION</scope>
    <source>
        <strain evidence="2">cv. B73</strain>
    </source>
</reference>
<dbReference type="EnsemblPlants" id="Zm00001eb363010_T001">
    <property type="protein sequence ID" value="Zm00001eb363010_P001"/>
    <property type="gene ID" value="Zm00001eb363010"/>
</dbReference>
<evidence type="ECO:0000313" key="2">
    <source>
        <dbReference type="EnsemblPlants" id="Zm00001eb363010_P001"/>
    </source>
</evidence>
<reference evidence="2" key="2">
    <citation type="submission" date="2019-07" db="EMBL/GenBank/DDBJ databases">
        <authorList>
            <person name="Seetharam A."/>
            <person name="Woodhouse M."/>
            <person name="Cannon E."/>
        </authorList>
    </citation>
    <scope>NUCLEOTIDE SEQUENCE [LARGE SCALE GENOMIC DNA]</scope>
    <source>
        <strain evidence="2">cv. B73</strain>
    </source>
</reference>
<name>A0A804QXR5_MAIZE</name>
<evidence type="ECO:0000313" key="3">
    <source>
        <dbReference type="Proteomes" id="UP000007305"/>
    </source>
</evidence>
<accession>A0A804QXR5</accession>
<dbReference type="AlphaFoldDB" id="A0A804QXR5"/>